<feature type="transmembrane region" description="Helical" evidence="8">
    <location>
        <begin position="265"/>
        <end position="284"/>
    </location>
</feature>
<evidence type="ECO:0000256" key="6">
    <source>
        <dbReference type="ARBA" id="ARBA00023136"/>
    </source>
</evidence>
<keyword evidence="7" id="KW-0868">Chloride</keyword>
<evidence type="ECO:0000313" key="10">
    <source>
        <dbReference type="Proteomes" id="UP001501697"/>
    </source>
</evidence>
<evidence type="ECO:0000256" key="1">
    <source>
        <dbReference type="ARBA" id="ARBA00004141"/>
    </source>
</evidence>
<name>A0ABP7AKR1_9MICO</name>
<keyword evidence="5" id="KW-0406">Ion transport</keyword>
<comment type="caution">
    <text evidence="9">The sequence shown here is derived from an EMBL/GenBank/DDBJ whole genome shotgun (WGS) entry which is preliminary data.</text>
</comment>
<evidence type="ECO:0000256" key="8">
    <source>
        <dbReference type="SAM" id="Phobius"/>
    </source>
</evidence>
<feature type="transmembrane region" description="Helical" evidence="8">
    <location>
        <begin position="62"/>
        <end position="80"/>
    </location>
</feature>
<feature type="transmembrane region" description="Helical" evidence="8">
    <location>
        <begin position="296"/>
        <end position="320"/>
    </location>
</feature>
<feature type="transmembrane region" description="Helical" evidence="8">
    <location>
        <begin position="193"/>
        <end position="212"/>
    </location>
</feature>
<feature type="transmembrane region" description="Helical" evidence="8">
    <location>
        <begin position="161"/>
        <end position="181"/>
    </location>
</feature>
<dbReference type="RefSeq" id="WP_344737578.1">
    <property type="nucleotide sequence ID" value="NZ_BAAAYU010000005.1"/>
</dbReference>
<evidence type="ECO:0000313" key="9">
    <source>
        <dbReference type="EMBL" id="GAA3634453.1"/>
    </source>
</evidence>
<feature type="transmembrane region" description="Helical" evidence="8">
    <location>
        <begin position="332"/>
        <end position="351"/>
    </location>
</feature>
<feature type="transmembrane region" description="Helical" evidence="8">
    <location>
        <begin position="363"/>
        <end position="384"/>
    </location>
</feature>
<dbReference type="InterPro" id="IPR001807">
    <property type="entry name" value="ClC"/>
</dbReference>
<dbReference type="PANTHER" id="PTHR45711">
    <property type="entry name" value="CHLORIDE CHANNEL PROTEIN"/>
    <property type="match status" value="1"/>
</dbReference>
<accession>A0ABP7AKR1</accession>
<dbReference type="PRINTS" id="PR00762">
    <property type="entry name" value="CLCHANNEL"/>
</dbReference>
<keyword evidence="3 8" id="KW-0812">Transmembrane</keyword>
<keyword evidence="10" id="KW-1185">Reference proteome</keyword>
<evidence type="ECO:0000256" key="3">
    <source>
        <dbReference type="ARBA" id="ARBA00022692"/>
    </source>
</evidence>
<feature type="transmembrane region" description="Helical" evidence="8">
    <location>
        <begin position="16"/>
        <end position="41"/>
    </location>
</feature>
<reference evidence="10" key="1">
    <citation type="journal article" date="2019" name="Int. J. Syst. Evol. Microbiol.">
        <title>The Global Catalogue of Microorganisms (GCM) 10K type strain sequencing project: providing services to taxonomists for standard genome sequencing and annotation.</title>
        <authorList>
            <consortium name="The Broad Institute Genomics Platform"/>
            <consortium name="The Broad Institute Genome Sequencing Center for Infectious Disease"/>
            <person name="Wu L."/>
            <person name="Ma J."/>
        </authorList>
    </citation>
    <scope>NUCLEOTIDE SEQUENCE [LARGE SCALE GENOMIC DNA]</scope>
    <source>
        <strain evidence="10">JCM 16544</strain>
    </source>
</reference>
<dbReference type="Proteomes" id="UP001501697">
    <property type="component" value="Unassembled WGS sequence"/>
</dbReference>
<gene>
    <name evidence="9" type="primary">clcA</name>
    <name evidence="9" type="ORF">GCM10022200_17100</name>
</gene>
<keyword evidence="6 8" id="KW-0472">Membrane</keyword>
<proteinExistence type="predicted"/>
<dbReference type="PANTHER" id="PTHR45711:SF6">
    <property type="entry name" value="CHLORIDE CHANNEL PROTEIN"/>
    <property type="match status" value="1"/>
</dbReference>
<evidence type="ECO:0000256" key="2">
    <source>
        <dbReference type="ARBA" id="ARBA00022448"/>
    </source>
</evidence>
<dbReference type="SUPFAM" id="SSF81340">
    <property type="entry name" value="Clc chloride channel"/>
    <property type="match status" value="1"/>
</dbReference>
<organism evidence="9 10">
    <name type="scientific">Microbacterium awajiense</name>
    <dbReference type="NCBI Taxonomy" id="415214"/>
    <lineage>
        <taxon>Bacteria</taxon>
        <taxon>Bacillati</taxon>
        <taxon>Actinomycetota</taxon>
        <taxon>Actinomycetes</taxon>
        <taxon>Micrococcales</taxon>
        <taxon>Microbacteriaceae</taxon>
        <taxon>Microbacterium</taxon>
    </lineage>
</organism>
<evidence type="ECO:0000256" key="4">
    <source>
        <dbReference type="ARBA" id="ARBA00022989"/>
    </source>
</evidence>
<comment type="subcellular location">
    <subcellularLocation>
        <location evidence="1">Membrane</location>
        <topology evidence="1">Multi-pass membrane protein</topology>
    </subcellularLocation>
</comment>
<evidence type="ECO:0000256" key="5">
    <source>
        <dbReference type="ARBA" id="ARBA00023065"/>
    </source>
</evidence>
<feature type="transmembrane region" description="Helical" evidence="8">
    <location>
        <begin position="396"/>
        <end position="417"/>
    </location>
</feature>
<feature type="transmembrane region" description="Helical" evidence="8">
    <location>
        <begin position="232"/>
        <end position="258"/>
    </location>
</feature>
<dbReference type="Gene3D" id="1.10.3080.10">
    <property type="entry name" value="Clc chloride channel"/>
    <property type="match status" value="1"/>
</dbReference>
<sequence length="445" mass="45013">MEVTKREDAVPIPPGLLWVVAVAAIAGVATGLVGGAFRWVLEQADALRASIVQWAHATPWGWIVPVLLTALAAAAAAAIVRLSPRSAGSGIQDVEAVVRGEVSPAPLGVIPGRFVGGALAIGGGLVLGREGPTVHMGAAIGTGTARALGRPTDEVRVAQTALAGAGLAVAFNAPIGGALFVFEEVTHRVSTRLTIATLVGVGLAVAFARIIIGDHPDFTVAAIATTPIHLLPLFAVFGVVVGLLGAAYASLTVGFVVLAQRMRRVPVTVRAAAVGAIVGAALLYDPLAVGGGDVVTQLALGGSAFALPVLLTYIAIRFLAGPLSYAAGTPGGLFAPLLALGALLGLAFHQSTAWLSPDLDADIALTLALVGMATLFAAVVRAPLTGIALIVEMTATTTVVIPMIIAAAMAVLTTTLLRSKPVYDSLREIFVKTEDGDAAPPSRGR</sequence>
<evidence type="ECO:0000256" key="7">
    <source>
        <dbReference type="ARBA" id="ARBA00023214"/>
    </source>
</evidence>
<dbReference type="InterPro" id="IPR014743">
    <property type="entry name" value="Cl-channel_core"/>
</dbReference>
<dbReference type="Pfam" id="PF00654">
    <property type="entry name" value="Voltage_CLC"/>
    <property type="match status" value="1"/>
</dbReference>
<protein>
    <submittedName>
        <fullName evidence="9">H(+)/Cl(-) exchange transporter ClcA</fullName>
    </submittedName>
</protein>
<dbReference type="EMBL" id="BAAAYU010000005">
    <property type="protein sequence ID" value="GAA3634453.1"/>
    <property type="molecule type" value="Genomic_DNA"/>
</dbReference>
<keyword evidence="4 8" id="KW-1133">Transmembrane helix</keyword>
<keyword evidence="2" id="KW-0813">Transport</keyword>